<dbReference type="Pfam" id="PF01738">
    <property type="entry name" value="DLH"/>
    <property type="match status" value="1"/>
</dbReference>
<dbReference type="AlphaFoldDB" id="A0A561QX46"/>
<dbReference type="Proteomes" id="UP000320653">
    <property type="component" value="Unassembled WGS sequence"/>
</dbReference>
<dbReference type="InterPro" id="IPR029058">
    <property type="entry name" value="AB_hydrolase_fold"/>
</dbReference>
<reference evidence="2 3" key="1">
    <citation type="submission" date="2019-06" db="EMBL/GenBank/DDBJ databases">
        <title>Sorghum-associated microbial communities from plants grown in Nebraska, USA.</title>
        <authorList>
            <person name="Schachtman D."/>
        </authorList>
    </citation>
    <scope>NUCLEOTIDE SEQUENCE [LARGE SCALE GENOMIC DNA]</scope>
    <source>
        <strain evidence="2 3">1225</strain>
    </source>
</reference>
<dbReference type="OrthoDB" id="9796570at2"/>
<evidence type="ECO:0000259" key="1">
    <source>
        <dbReference type="Pfam" id="PF01738"/>
    </source>
</evidence>
<dbReference type="SUPFAM" id="SSF53474">
    <property type="entry name" value="alpha/beta-Hydrolases"/>
    <property type="match status" value="1"/>
</dbReference>
<dbReference type="EMBL" id="VIWP01000003">
    <property type="protein sequence ID" value="TWF54941.1"/>
    <property type="molecule type" value="Genomic_DNA"/>
</dbReference>
<comment type="caution">
    <text evidence="2">The sequence shown here is derived from an EMBL/GenBank/DDBJ whole genome shotgun (WGS) entry which is preliminary data.</text>
</comment>
<organism evidence="2 3">
    <name type="scientific">Neorhizobium alkalisoli</name>
    <dbReference type="NCBI Taxonomy" id="528178"/>
    <lineage>
        <taxon>Bacteria</taxon>
        <taxon>Pseudomonadati</taxon>
        <taxon>Pseudomonadota</taxon>
        <taxon>Alphaproteobacteria</taxon>
        <taxon>Hyphomicrobiales</taxon>
        <taxon>Rhizobiaceae</taxon>
        <taxon>Rhizobium/Agrobacterium group</taxon>
        <taxon>Neorhizobium</taxon>
    </lineage>
</organism>
<sequence>MSYDSYVHRVRPGAPGSPILFVFHGTGGDENQFFDFGSRLLPGATIVSPRGDVSEHGAARFFRRTGEGVYDLDDLDRATQRMSEFVTANRDRYESSTVLGLGFSNGANILANVMIENPGLFEAGVLMHPLIPFRPADRKVEAQAHVLITAGERDPICPVPLTVELADYFKRQNDAVTLEWHPGGHEIRPNEIDAVKTFLAPYGASAN</sequence>
<dbReference type="GO" id="GO:0016787">
    <property type="term" value="F:hydrolase activity"/>
    <property type="evidence" value="ECO:0007669"/>
    <property type="project" value="InterPro"/>
</dbReference>
<evidence type="ECO:0000313" key="2">
    <source>
        <dbReference type="EMBL" id="TWF54941.1"/>
    </source>
</evidence>
<proteinExistence type="predicted"/>
<accession>A0A561QX46</accession>
<protein>
    <submittedName>
        <fullName evidence="2">Phospholipase/carboxylesterase</fullName>
    </submittedName>
</protein>
<dbReference type="InterPro" id="IPR002925">
    <property type="entry name" value="Dienelactn_hydro"/>
</dbReference>
<keyword evidence="3" id="KW-1185">Reference proteome</keyword>
<dbReference type="RefSeq" id="WP_145637740.1">
    <property type="nucleotide sequence ID" value="NZ_VIWP01000003.1"/>
</dbReference>
<feature type="domain" description="Dienelactone hydrolase" evidence="1">
    <location>
        <begin position="88"/>
        <end position="183"/>
    </location>
</feature>
<name>A0A561QX46_9HYPH</name>
<gene>
    <name evidence="2" type="ORF">FHW37_103812</name>
</gene>
<evidence type="ECO:0000313" key="3">
    <source>
        <dbReference type="Proteomes" id="UP000320653"/>
    </source>
</evidence>
<dbReference type="Gene3D" id="3.40.50.1820">
    <property type="entry name" value="alpha/beta hydrolase"/>
    <property type="match status" value="1"/>
</dbReference>